<dbReference type="PANTHER" id="PTHR43877">
    <property type="entry name" value="AMINOALKYLPHOSPHONATE N-ACETYLTRANSFERASE-RELATED-RELATED"/>
    <property type="match status" value="1"/>
</dbReference>
<dbReference type="Pfam" id="PF00583">
    <property type="entry name" value="Acetyltransf_1"/>
    <property type="match status" value="2"/>
</dbReference>
<sequence length="305" mass="33605">MSAQLSWPAGYSGRPAGPDDVPAIHRLVAAAEIDRYGRVETDPDAIAADLRRPGLDPTVDTLLCFDAAAELAGWAWANRRSEVDVHPAHRGRGLGAALLDWTVWRARASGTARLVQIVPDGDAAATALVRSRGFEPKATQWLLGIDLTAEPELPEPPAGIAVRPFRAGDERAVHRLVEDAFDEWQQRRRSYEEWALLTVQRDAFAPRLSPLAFHGDELVGAVLSLDDPALGEGYVERVAVRRDHRNLGIARLLLRHAFAAFHRRGQRSCALWTHSETGALSLYERVGMSVRRSSTIYQKHLAAGR</sequence>
<keyword evidence="2 4" id="KW-0012">Acyltransferase</keyword>
<name>A0ABV6P5Y9_9ACTN</name>
<gene>
    <name evidence="4" type="ORF">ACFFHU_30400</name>
</gene>
<dbReference type="InterPro" id="IPR000182">
    <property type="entry name" value="GNAT_dom"/>
</dbReference>
<accession>A0ABV6P5Y9</accession>
<dbReference type="InterPro" id="IPR050832">
    <property type="entry name" value="Bact_Acetyltransf"/>
</dbReference>
<dbReference type="EMBL" id="JBHLUE010000034">
    <property type="protein sequence ID" value="MFC0568435.1"/>
    <property type="molecule type" value="Genomic_DNA"/>
</dbReference>
<feature type="domain" description="N-acetyltransferase" evidence="3">
    <location>
        <begin position="11"/>
        <end position="154"/>
    </location>
</feature>
<keyword evidence="1 4" id="KW-0808">Transferase</keyword>
<dbReference type="PANTHER" id="PTHR43877:SF1">
    <property type="entry name" value="ACETYLTRANSFERASE"/>
    <property type="match status" value="1"/>
</dbReference>
<protein>
    <submittedName>
        <fullName evidence="4">GNAT family N-acetyltransferase</fullName>
        <ecNumber evidence="4">2.3.1.-</ecNumber>
    </submittedName>
</protein>
<evidence type="ECO:0000256" key="1">
    <source>
        <dbReference type="ARBA" id="ARBA00022679"/>
    </source>
</evidence>
<dbReference type="EC" id="2.3.1.-" evidence="4"/>
<comment type="caution">
    <text evidence="4">The sequence shown here is derived from an EMBL/GenBank/DDBJ whole genome shotgun (WGS) entry which is preliminary data.</text>
</comment>
<dbReference type="InterPro" id="IPR016181">
    <property type="entry name" value="Acyl_CoA_acyltransferase"/>
</dbReference>
<dbReference type="Gene3D" id="3.40.630.30">
    <property type="match status" value="1"/>
</dbReference>
<dbReference type="PROSITE" id="PS51186">
    <property type="entry name" value="GNAT"/>
    <property type="match status" value="2"/>
</dbReference>
<evidence type="ECO:0000256" key="2">
    <source>
        <dbReference type="ARBA" id="ARBA00023315"/>
    </source>
</evidence>
<dbReference type="SUPFAM" id="SSF55729">
    <property type="entry name" value="Acyl-CoA N-acyltransferases (Nat)"/>
    <property type="match status" value="2"/>
</dbReference>
<dbReference type="RefSeq" id="WP_377343933.1">
    <property type="nucleotide sequence ID" value="NZ_JBHLUE010000034.1"/>
</dbReference>
<organism evidence="4 5">
    <name type="scientific">Plantactinospora siamensis</name>
    <dbReference type="NCBI Taxonomy" id="555372"/>
    <lineage>
        <taxon>Bacteria</taxon>
        <taxon>Bacillati</taxon>
        <taxon>Actinomycetota</taxon>
        <taxon>Actinomycetes</taxon>
        <taxon>Micromonosporales</taxon>
        <taxon>Micromonosporaceae</taxon>
        <taxon>Plantactinospora</taxon>
    </lineage>
</organism>
<dbReference type="Proteomes" id="UP001589894">
    <property type="component" value="Unassembled WGS sequence"/>
</dbReference>
<keyword evidence="5" id="KW-1185">Reference proteome</keyword>
<feature type="domain" description="N-acetyltransferase" evidence="3">
    <location>
        <begin position="160"/>
        <end position="305"/>
    </location>
</feature>
<evidence type="ECO:0000313" key="5">
    <source>
        <dbReference type="Proteomes" id="UP001589894"/>
    </source>
</evidence>
<dbReference type="CDD" id="cd04301">
    <property type="entry name" value="NAT_SF"/>
    <property type="match status" value="2"/>
</dbReference>
<evidence type="ECO:0000259" key="3">
    <source>
        <dbReference type="PROSITE" id="PS51186"/>
    </source>
</evidence>
<proteinExistence type="predicted"/>
<dbReference type="GO" id="GO:0016746">
    <property type="term" value="F:acyltransferase activity"/>
    <property type="evidence" value="ECO:0007669"/>
    <property type="project" value="UniProtKB-KW"/>
</dbReference>
<reference evidence="4 5" key="1">
    <citation type="submission" date="2024-09" db="EMBL/GenBank/DDBJ databases">
        <authorList>
            <person name="Sun Q."/>
            <person name="Mori K."/>
        </authorList>
    </citation>
    <scope>NUCLEOTIDE SEQUENCE [LARGE SCALE GENOMIC DNA]</scope>
    <source>
        <strain evidence="4 5">TBRC 2205</strain>
    </source>
</reference>
<evidence type="ECO:0000313" key="4">
    <source>
        <dbReference type="EMBL" id="MFC0568435.1"/>
    </source>
</evidence>